<dbReference type="InterPro" id="IPR033985">
    <property type="entry name" value="SusD-like_N"/>
</dbReference>
<dbReference type="InterPro" id="IPR011990">
    <property type="entry name" value="TPR-like_helical_dom_sf"/>
</dbReference>
<dbReference type="GO" id="GO:0009279">
    <property type="term" value="C:cell outer membrane"/>
    <property type="evidence" value="ECO:0007669"/>
    <property type="project" value="UniProtKB-SubCell"/>
</dbReference>
<dbReference type="SUPFAM" id="SSF48452">
    <property type="entry name" value="TPR-like"/>
    <property type="match status" value="1"/>
</dbReference>
<comment type="similarity">
    <text evidence="2">Belongs to the SusD family.</text>
</comment>
<feature type="signal peptide" evidence="6">
    <location>
        <begin position="1"/>
        <end position="21"/>
    </location>
</feature>
<dbReference type="RefSeq" id="WP_254091194.1">
    <property type="nucleotide sequence ID" value="NZ_JAHESC010000021.1"/>
</dbReference>
<dbReference type="PROSITE" id="PS51257">
    <property type="entry name" value="PROKAR_LIPOPROTEIN"/>
    <property type="match status" value="1"/>
</dbReference>
<dbReference type="AlphaFoldDB" id="A0AAP2GI79"/>
<keyword evidence="3 6" id="KW-0732">Signal</keyword>
<evidence type="ECO:0000256" key="2">
    <source>
        <dbReference type="ARBA" id="ARBA00006275"/>
    </source>
</evidence>
<dbReference type="Proteomes" id="UP001319180">
    <property type="component" value="Unassembled WGS sequence"/>
</dbReference>
<evidence type="ECO:0000259" key="7">
    <source>
        <dbReference type="Pfam" id="PF07980"/>
    </source>
</evidence>
<dbReference type="Pfam" id="PF07980">
    <property type="entry name" value="SusD_RagB"/>
    <property type="match status" value="1"/>
</dbReference>
<dbReference type="Gene3D" id="1.25.40.390">
    <property type="match status" value="1"/>
</dbReference>
<evidence type="ECO:0000256" key="4">
    <source>
        <dbReference type="ARBA" id="ARBA00023136"/>
    </source>
</evidence>
<protein>
    <submittedName>
        <fullName evidence="9">RagB/SusD family nutrient uptake outer membrane protein</fullName>
    </submittedName>
</protein>
<dbReference type="CDD" id="cd08977">
    <property type="entry name" value="SusD"/>
    <property type="match status" value="1"/>
</dbReference>
<comment type="subcellular location">
    <subcellularLocation>
        <location evidence="1">Cell outer membrane</location>
    </subcellularLocation>
</comment>
<reference evidence="9 10" key="1">
    <citation type="submission" date="2021-05" db="EMBL/GenBank/DDBJ databases">
        <title>A Polyphasic approach of four new species of the genus Ohtaekwangia: Ohtaekwangia histidinii sp. nov., Ohtaekwangia cretensis sp. nov., Ohtaekwangia indiensis sp. nov., Ohtaekwangia reichenbachii sp. nov. from diverse environment.</title>
        <authorList>
            <person name="Octaviana S."/>
        </authorList>
    </citation>
    <scope>NUCLEOTIDE SEQUENCE [LARGE SCALE GENOMIC DNA]</scope>
    <source>
        <strain evidence="9 10">PWU37</strain>
    </source>
</reference>
<organism evidence="9 10">
    <name type="scientific">Dawidia soli</name>
    <dbReference type="NCBI Taxonomy" id="2782352"/>
    <lineage>
        <taxon>Bacteria</taxon>
        <taxon>Pseudomonadati</taxon>
        <taxon>Bacteroidota</taxon>
        <taxon>Cytophagia</taxon>
        <taxon>Cytophagales</taxon>
        <taxon>Chryseotaleaceae</taxon>
        <taxon>Dawidia</taxon>
    </lineage>
</organism>
<comment type="caution">
    <text evidence="9">The sequence shown here is derived from an EMBL/GenBank/DDBJ whole genome shotgun (WGS) entry which is preliminary data.</text>
</comment>
<keyword evidence="5" id="KW-0998">Cell outer membrane</keyword>
<accession>A0AAP2GI79</accession>
<dbReference type="InterPro" id="IPR012944">
    <property type="entry name" value="SusD_RagB_dom"/>
</dbReference>
<feature type="domain" description="SusD-like N-terminal" evidence="8">
    <location>
        <begin position="46"/>
        <end position="218"/>
    </location>
</feature>
<sequence length="494" mass="54753">MKKTLKAGTLFICGLMAAVSCDDFVNVDPLYTRSADNFFRTPTDYQQALTGAYDPMQTSYLDLWIGEIASDNSIAGGEGVTDTEGLHQIDAMTHGGVNNELRSLWRWMYAGVTRTNYIFENRDKLEFDDKARIMGEASFLRGYYYFELVKFFGAVPLIVDRQLPPGEVSSQVRTPATEVYAQIEKDLQAAADALEWTTPVKGRITKGAALALLGKAYLYQNKFTEAATVLDQVINEGGYDLFNNFETMFRVVNEGSKETVFDIEYVGVEGGSYGCFVCLEGFAAVGFHGIRGYDGPVYADGNSYNLPTKDLYDAFESGDPRRDASILDIEAFIAAQEEPGKIKYVTGAGGHTGYYNKKYLKRSDELGLGDNDLTSPVNHKVIRFADVLLMAAEAHNRKPSANDNLALQYLNRVRTRPSVGMAALNLTGTALTEAIYRERRVELAGEGLRFFDLVRTGKAAEEIDGFEAGKHEVFPIPQDEIDLAGADWQQNPKY</sequence>
<feature type="domain" description="RagB/SusD" evidence="7">
    <location>
        <begin position="303"/>
        <end position="467"/>
    </location>
</feature>
<evidence type="ECO:0000313" key="10">
    <source>
        <dbReference type="Proteomes" id="UP001319180"/>
    </source>
</evidence>
<evidence type="ECO:0000256" key="5">
    <source>
        <dbReference type="ARBA" id="ARBA00023237"/>
    </source>
</evidence>
<keyword evidence="4" id="KW-0472">Membrane</keyword>
<proteinExistence type="inferred from homology"/>
<gene>
    <name evidence="9" type="ORF">KK078_15460</name>
</gene>
<name>A0AAP2GI79_9BACT</name>
<evidence type="ECO:0000256" key="1">
    <source>
        <dbReference type="ARBA" id="ARBA00004442"/>
    </source>
</evidence>
<evidence type="ECO:0000313" key="9">
    <source>
        <dbReference type="EMBL" id="MBT1687966.1"/>
    </source>
</evidence>
<keyword evidence="10" id="KW-1185">Reference proteome</keyword>
<dbReference type="EMBL" id="JAHESC010000021">
    <property type="protein sequence ID" value="MBT1687966.1"/>
    <property type="molecule type" value="Genomic_DNA"/>
</dbReference>
<evidence type="ECO:0000259" key="8">
    <source>
        <dbReference type="Pfam" id="PF14322"/>
    </source>
</evidence>
<feature type="chain" id="PRO_5043024823" evidence="6">
    <location>
        <begin position="22"/>
        <end position="494"/>
    </location>
</feature>
<evidence type="ECO:0000256" key="3">
    <source>
        <dbReference type="ARBA" id="ARBA00022729"/>
    </source>
</evidence>
<evidence type="ECO:0000256" key="6">
    <source>
        <dbReference type="SAM" id="SignalP"/>
    </source>
</evidence>
<dbReference type="Pfam" id="PF14322">
    <property type="entry name" value="SusD-like_3"/>
    <property type="match status" value="1"/>
</dbReference>